<protein>
    <recommendedName>
        <fullName evidence="4">PLD phosphodiesterase domain-containing protein</fullName>
    </recommendedName>
</protein>
<evidence type="ECO:0008006" key="4">
    <source>
        <dbReference type="Google" id="ProtNLM"/>
    </source>
</evidence>
<dbReference type="AlphaFoldDB" id="A0A6B3LK81"/>
<dbReference type="CDD" id="cd09176">
    <property type="entry name" value="PLDc_unchar6"/>
    <property type="match status" value="1"/>
</dbReference>
<proteinExistence type="predicted"/>
<sequence>MVIDRQNVLDLIGKNKHKYSSCIITCYTFDFTFFEERVIPTLRLSNIKNINVFLDGKHLEQTLENVTGDEFKTHKTYSLTPVYETGIFHPKIMLLTGVKHGLLIIGSGNLTSSGLSTNDEVWAAFHLNSLESLNAPIFADVWQYLQPYLQQAKGFNKQKISWINQYAAWINELDNTSPTSFIKINKEQEVKFLANNPNSSIYQTLKDWLPQNRIKKLTVISPYFDDKAKLLDLFRSDYSINEIQCITDSQFGLLPTKASTDLLEQIMFYDWKDCLENFDKRYNRLHAKMLHFDYDDEEYLLLGSPNATIQAFGGPTSSAKNGEAALLLKRQKKGNNLLTDLGIGTLKATPLNISIYDRLAANRGDSITAAKWEYRIIYSERNGSKLTVHLQRSSSEVLELQVLDVHNTEVEKHTIEAGTREAIVNLLFPNDAFRLCLLYHGKRESNFVLIHNVAYQAKCNPDPNQAELSQIIEGLSYDPDNDLYIELLKHADYNWVDDELADDTNLSGGGFSKKGPNLQAPKQYGALSEEQLNQLPSVQSLEIELMSNPNIQIADILKLVSKGLASQQNEIQENEEEALAIEDLELQSGQGKEVVALPKIRFRGEKEQRAIYRHIETLYKFYRNELSSLYDKKTLRDSPKRLIKLKDLSNMSIMLDLLYIFYGKTYTIYKTELGVLFSKKFGNQLADIEKKYKLTRLKKTDPTNFNIVYYEVDSGLFLSLKTDLQAINQTLLIQQEEFSPIPHKIPYIIEGHFYATDGSGLKAVLIEVLGSFLICANAGYQHYGYEVYDDKVSAYRMDIFETATFLILNVNWKEDEEVYRDILLLDLLHFVCPKILKKNEAKSAIKSIHAFYERAAHKGTHFHQNLDYFKREKLPNYNLWRQNFEENRQQLIKETSTIRLGSLVCSSSLGFAALRQAGKDFLVLKKPGLLWDESMGELLMKVSYPQTKITAYKQINIHTPSEEETIADTIR</sequence>
<dbReference type="RefSeq" id="WP_163913350.1">
    <property type="nucleotide sequence ID" value="NZ_JAAGWD010000002.1"/>
</dbReference>
<name>A0A6B3LK81_9BACT</name>
<organism evidence="2 3">
    <name type="scientific">Pontibacter burrus</name>
    <dbReference type="NCBI Taxonomy" id="2704466"/>
    <lineage>
        <taxon>Bacteria</taxon>
        <taxon>Pseudomonadati</taxon>
        <taxon>Bacteroidota</taxon>
        <taxon>Cytophagia</taxon>
        <taxon>Cytophagales</taxon>
        <taxon>Hymenobacteraceae</taxon>
        <taxon>Pontibacter</taxon>
    </lineage>
</organism>
<evidence type="ECO:0000313" key="3">
    <source>
        <dbReference type="Proteomes" id="UP000474777"/>
    </source>
</evidence>
<evidence type="ECO:0000313" key="2">
    <source>
        <dbReference type="EMBL" id="NEM97189.1"/>
    </source>
</evidence>
<dbReference type="Proteomes" id="UP000474777">
    <property type="component" value="Unassembled WGS sequence"/>
</dbReference>
<reference evidence="2 3" key="1">
    <citation type="submission" date="2020-02" db="EMBL/GenBank/DDBJ databases">
        <authorList>
            <person name="Kim M.K."/>
        </authorList>
    </citation>
    <scope>NUCLEOTIDE SEQUENCE [LARGE SCALE GENOMIC DNA]</scope>
    <source>
        <strain evidence="2 3">BT327</strain>
    </source>
</reference>
<dbReference type="InterPro" id="IPR059166">
    <property type="entry name" value="PLD-like_cat"/>
</dbReference>
<comment type="caution">
    <text evidence="2">The sequence shown here is derived from an EMBL/GenBank/DDBJ whole genome shotgun (WGS) entry which is preliminary data.</text>
</comment>
<keyword evidence="1" id="KW-0175">Coiled coil</keyword>
<feature type="coiled-coil region" evidence="1">
    <location>
        <begin position="557"/>
        <end position="587"/>
    </location>
</feature>
<dbReference type="EMBL" id="JAAGWD010000002">
    <property type="protein sequence ID" value="NEM97189.1"/>
    <property type="molecule type" value="Genomic_DNA"/>
</dbReference>
<evidence type="ECO:0000256" key="1">
    <source>
        <dbReference type="SAM" id="Coils"/>
    </source>
</evidence>
<gene>
    <name evidence="2" type="ORF">GXP69_05750</name>
</gene>
<accession>A0A6B3LK81</accession>
<keyword evidence="3" id="KW-1185">Reference proteome</keyword>
<dbReference type="Gene3D" id="3.30.870.10">
    <property type="entry name" value="Endonuclease Chain A"/>
    <property type="match status" value="2"/>
</dbReference>